<keyword evidence="5" id="KW-0067">ATP-binding</keyword>
<dbReference type="InterPro" id="IPR002300">
    <property type="entry name" value="aa-tRNA-synth_Ia"/>
</dbReference>
<comment type="similarity">
    <text evidence="1">Belongs to the class-I aminoacyl-tRNA synthetase family.</text>
</comment>
<keyword evidence="9" id="KW-0812">Transmembrane</keyword>
<dbReference type="PANTHER" id="PTHR11946">
    <property type="entry name" value="VALYL-TRNA SYNTHETASES"/>
    <property type="match status" value="1"/>
</dbReference>
<keyword evidence="4" id="KW-0547">Nucleotide-binding</keyword>
<dbReference type="Gramene" id="OE9A079750T1">
    <property type="protein sequence ID" value="OE9A079750C1"/>
    <property type="gene ID" value="OE9A079750"/>
</dbReference>
<dbReference type="Gene3D" id="3.40.50.620">
    <property type="entry name" value="HUPs"/>
    <property type="match status" value="1"/>
</dbReference>
<keyword evidence="6" id="KW-0648">Protein biosynthesis</keyword>
<evidence type="ECO:0000256" key="7">
    <source>
        <dbReference type="ARBA" id="ARBA00023146"/>
    </source>
</evidence>
<evidence type="ECO:0000256" key="6">
    <source>
        <dbReference type="ARBA" id="ARBA00022917"/>
    </source>
</evidence>
<evidence type="ECO:0000256" key="9">
    <source>
        <dbReference type="SAM" id="Phobius"/>
    </source>
</evidence>
<dbReference type="FunFam" id="3.40.50.620:FF:000457">
    <property type="entry name" value="Predicted protein"/>
    <property type="match status" value="1"/>
</dbReference>
<dbReference type="OrthoDB" id="629407at2759"/>
<dbReference type="GO" id="GO:0004832">
    <property type="term" value="F:valine-tRNA ligase activity"/>
    <property type="evidence" value="ECO:0007669"/>
    <property type="project" value="UniProtKB-EC"/>
</dbReference>
<dbReference type="Pfam" id="PF00133">
    <property type="entry name" value="tRNA-synt_1"/>
    <property type="match status" value="1"/>
</dbReference>
<dbReference type="GO" id="GO:0005524">
    <property type="term" value="F:ATP binding"/>
    <property type="evidence" value="ECO:0007669"/>
    <property type="project" value="UniProtKB-KW"/>
</dbReference>
<keyword evidence="12" id="KW-1185">Reference proteome</keyword>
<accession>A0A8S0RF22</accession>
<dbReference type="GO" id="GO:0006438">
    <property type="term" value="P:valyl-tRNA aminoacylation"/>
    <property type="evidence" value="ECO:0007669"/>
    <property type="project" value="InterPro"/>
</dbReference>
<keyword evidence="9" id="KW-1133">Transmembrane helix</keyword>
<dbReference type="GO" id="GO:0005829">
    <property type="term" value="C:cytosol"/>
    <property type="evidence" value="ECO:0007669"/>
    <property type="project" value="TreeGrafter"/>
</dbReference>
<gene>
    <name evidence="11" type="ORF">OLEA9_A079750</name>
</gene>
<evidence type="ECO:0000256" key="2">
    <source>
        <dbReference type="ARBA" id="ARBA00013169"/>
    </source>
</evidence>
<evidence type="ECO:0000256" key="8">
    <source>
        <dbReference type="ARBA" id="ARBA00029936"/>
    </source>
</evidence>
<evidence type="ECO:0000313" key="12">
    <source>
        <dbReference type="Proteomes" id="UP000594638"/>
    </source>
</evidence>
<dbReference type="PANTHER" id="PTHR11946:SF109">
    <property type="entry name" value="VALINE--TRNA LIGASE"/>
    <property type="match status" value="1"/>
</dbReference>
<sequence length="218" mass="25213">MLLNGRGGLRTFVIGVSRQLWLLLETRKRLRRKLAVSLLGRSLSFHKILTFWTLGFLLVCFHYRCWGGQMIRMMPDDKDDLKAFYPISILETRHDILFFWVARMVMLGMKLGGHVPFRKMYLHPMIRDAHGRKMSKSLGNVIDPLEVINGITLRSLHRRLEEGNLDPNELKTAKEGQMKDFHSGIPECGADALRFVLVSYTAQSDKINLDVQRVIGYR</sequence>
<keyword evidence="7" id="KW-0030">Aminoacyl-tRNA synthetase</keyword>
<proteinExistence type="inferred from homology"/>
<evidence type="ECO:0000256" key="1">
    <source>
        <dbReference type="ARBA" id="ARBA00005594"/>
    </source>
</evidence>
<dbReference type="EC" id="6.1.1.9" evidence="2"/>
<feature type="domain" description="Aminoacyl-tRNA synthetase class Ia" evidence="10">
    <location>
        <begin position="75"/>
        <end position="209"/>
    </location>
</feature>
<feature type="transmembrane region" description="Helical" evidence="9">
    <location>
        <begin position="45"/>
        <end position="64"/>
    </location>
</feature>
<dbReference type="EMBL" id="CACTIH010003615">
    <property type="protein sequence ID" value="CAA2978053.1"/>
    <property type="molecule type" value="Genomic_DNA"/>
</dbReference>
<evidence type="ECO:0000313" key="11">
    <source>
        <dbReference type="EMBL" id="CAA2978053.1"/>
    </source>
</evidence>
<comment type="caution">
    <text evidence="11">The sequence shown here is derived from an EMBL/GenBank/DDBJ whole genome shotgun (WGS) entry which is preliminary data.</text>
</comment>
<reference evidence="11 12" key="1">
    <citation type="submission" date="2019-12" db="EMBL/GenBank/DDBJ databases">
        <authorList>
            <person name="Alioto T."/>
            <person name="Alioto T."/>
            <person name="Gomez Garrido J."/>
        </authorList>
    </citation>
    <scope>NUCLEOTIDE SEQUENCE [LARGE SCALE GENOMIC DNA]</scope>
</reference>
<dbReference type="InterPro" id="IPR002303">
    <property type="entry name" value="Valyl-tRNA_ligase"/>
</dbReference>
<organism evidence="11 12">
    <name type="scientific">Olea europaea subsp. europaea</name>
    <dbReference type="NCBI Taxonomy" id="158383"/>
    <lineage>
        <taxon>Eukaryota</taxon>
        <taxon>Viridiplantae</taxon>
        <taxon>Streptophyta</taxon>
        <taxon>Embryophyta</taxon>
        <taxon>Tracheophyta</taxon>
        <taxon>Spermatophyta</taxon>
        <taxon>Magnoliopsida</taxon>
        <taxon>eudicotyledons</taxon>
        <taxon>Gunneridae</taxon>
        <taxon>Pentapetalae</taxon>
        <taxon>asterids</taxon>
        <taxon>lamiids</taxon>
        <taxon>Lamiales</taxon>
        <taxon>Oleaceae</taxon>
        <taxon>Oleeae</taxon>
        <taxon>Olea</taxon>
    </lineage>
</organism>
<dbReference type="InterPro" id="IPR014729">
    <property type="entry name" value="Rossmann-like_a/b/a_fold"/>
</dbReference>
<evidence type="ECO:0000256" key="3">
    <source>
        <dbReference type="ARBA" id="ARBA00022598"/>
    </source>
</evidence>
<dbReference type="SUPFAM" id="SSF52374">
    <property type="entry name" value="Nucleotidylyl transferase"/>
    <property type="match status" value="1"/>
</dbReference>
<evidence type="ECO:0000256" key="5">
    <source>
        <dbReference type="ARBA" id="ARBA00022840"/>
    </source>
</evidence>
<dbReference type="Gene3D" id="1.10.730.10">
    <property type="entry name" value="Isoleucyl-tRNA Synthetase, Domain 1"/>
    <property type="match status" value="1"/>
</dbReference>
<evidence type="ECO:0000259" key="10">
    <source>
        <dbReference type="Pfam" id="PF00133"/>
    </source>
</evidence>
<keyword evidence="9" id="KW-0472">Membrane</keyword>
<dbReference type="AlphaFoldDB" id="A0A8S0RF22"/>
<dbReference type="Proteomes" id="UP000594638">
    <property type="component" value="Unassembled WGS sequence"/>
</dbReference>
<name>A0A8S0RF22_OLEEU</name>
<evidence type="ECO:0000256" key="4">
    <source>
        <dbReference type="ARBA" id="ARBA00022741"/>
    </source>
</evidence>
<keyword evidence="3 11" id="KW-0436">Ligase</keyword>
<protein>
    <recommendedName>
        <fullName evidence="2">valine--tRNA ligase</fullName>
        <ecNumber evidence="2">6.1.1.9</ecNumber>
    </recommendedName>
    <alternativeName>
        <fullName evidence="8">Valyl-tRNA synthetase</fullName>
    </alternativeName>
</protein>